<accession>A0ABT2LKX5</accession>
<protein>
    <submittedName>
        <fullName evidence="2">TfoX/Sxy family protein</fullName>
    </submittedName>
</protein>
<reference evidence="2 3" key="1">
    <citation type="submission" date="2022-09" db="EMBL/GenBank/DDBJ databases">
        <title>Chelativorans salina sp. nov., a novel slightly halophilic bacterium isolated from a saline lake sediment enrichment.</title>
        <authorList>
            <person name="Gao L."/>
            <person name="Fang B.-Z."/>
            <person name="Li W.-J."/>
        </authorList>
    </citation>
    <scope>NUCLEOTIDE SEQUENCE [LARGE SCALE GENOMIC DNA]</scope>
    <source>
        <strain evidence="2 3">EGI FJ00035</strain>
    </source>
</reference>
<dbReference type="PANTHER" id="PTHR36121:SF1">
    <property type="entry name" value="PROTEIN SXY"/>
    <property type="match status" value="1"/>
</dbReference>
<dbReference type="SUPFAM" id="SSF159894">
    <property type="entry name" value="YgaC/TfoX-N like"/>
    <property type="match status" value="1"/>
</dbReference>
<comment type="caution">
    <text evidence="2">The sequence shown here is derived from an EMBL/GenBank/DDBJ whole genome shotgun (WGS) entry which is preliminary data.</text>
</comment>
<sequence>MTDDDIRDLFAGLGPVTIKRMFGGKGIYHQGVVFALEVDGEILLKADALSASEFVAAGSRQWVYTGHPGRKPTAMPYWSIPESAIDDPDEMALWSRRAYEAGLRARK</sequence>
<keyword evidence="3" id="KW-1185">Reference proteome</keyword>
<organism evidence="2 3">
    <name type="scientific">Chelativorans salis</name>
    <dbReference type="NCBI Taxonomy" id="2978478"/>
    <lineage>
        <taxon>Bacteria</taxon>
        <taxon>Pseudomonadati</taxon>
        <taxon>Pseudomonadota</taxon>
        <taxon>Alphaproteobacteria</taxon>
        <taxon>Hyphomicrobiales</taxon>
        <taxon>Phyllobacteriaceae</taxon>
        <taxon>Chelativorans</taxon>
    </lineage>
</organism>
<dbReference type="Proteomes" id="UP001320831">
    <property type="component" value="Unassembled WGS sequence"/>
</dbReference>
<dbReference type="InterPro" id="IPR007076">
    <property type="entry name" value="TfoX_N"/>
</dbReference>
<name>A0ABT2LKX5_9HYPH</name>
<evidence type="ECO:0000313" key="2">
    <source>
        <dbReference type="EMBL" id="MCT7375077.1"/>
    </source>
</evidence>
<dbReference type="Gene3D" id="3.30.1460.30">
    <property type="entry name" value="YgaC/TfoX-N like chaperone"/>
    <property type="match status" value="1"/>
</dbReference>
<gene>
    <name evidence="2" type="ORF">N5A92_08500</name>
</gene>
<evidence type="ECO:0000259" key="1">
    <source>
        <dbReference type="Pfam" id="PF04993"/>
    </source>
</evidence>
<proteinExistence type="predicted"/>
<feature type="domain" description="TfoX N-terminal" evidence="1">
    <location>
        <begin position="8"/>
        <end position="101"/>
    </location>
</feature>
<dbReference type="EMBL" id="JAOCZP010000002">
    <property type="protein sequence ID" value="MCT7375077.1"/>
    <property type="molecule type" value="Genomic_DNA"/>
</dbReference>
<dbReference type="InterPro" id="IPR047525">
    <property type="entry name" value="TfoX-like"/>
</dbReference>
<evidence type="ECO:0000313" key="3">
    <source>
        <dbReference type="Proteomes" id="UP001320831"/>
    </source>
</evidence>
<dbReference type="PANTHER" id="PTHR36121">
    <property type="entry name" value="PROTEIN SXY"/>
    <property type="match status" value="1"/>
</dbReference>
<dbReference type="Pfam" id="PF04993">
    <property type="entry name" value="TfoX_N"/>
    <property type="match status" value="1"/>
</dbReference>
<dbReference type="RefSeq" id="WP_260901773.1">
    <property type="nucleotide sequence ID" value="NZ_JAOCZP010000002.1"/>
</dbReference>